<dbReference type="InterPro" id="IPR008422">
    <property type="entry name" value="KN_HD"/>
</dbReference>
<dbReference type="PANTHER" id="PTHR10390">
    <property type="entry name" value="HOMEOBOX PROTEIN SIX"/>
    <property type="match status" value="1"/>
</dbReference>
<evidence type="ECO:0000256" key="2">
    <source>
        <dbReference type="ARBA" id="ARBA00022473"/>
    </source>
</evidence>
<dbReference type="AlphaFoldDB" id="G4XIJ2"/>
<evidence type="ECO:0000256" key="3">
    <source>
        <dbReference type="ARBA" id="ARBA00023125"/>
    </source>
</evidence>
<dbReference type="GO" id="GO:0005634">
    <property type="term" value="C:nucleus"/>
    <property type="evidence" value="ECO:0007669"/>
    <property type="project" value="UniProtKB-SubCell"/>
</dbReference>
<feature type="DNA-binding region" description="Homeobox" evidence="6">
    <location>
        <begin position="157"/>
        <end position="216"/>
    </location>
</feature>
<keyword evidence="3 6" id="KW-0238">DNA-binding</keyword>
<feature type="domain" description="Homeobox" evidence="8">
    <location>
        <begin position="155"/>
        <end position="215"/>
    </location>
</feature>
<dbReference type="GO" id="GO:0000981">
    <property type="term" value="F:DNA-binding transcription factor activity, RNA polymerase II-specific"/>
    <property type="evidence" value="ECO:0007669"/>
    <property type="project" value="InterPro"/>
</dbReference>
<evidence type="ECO:0000256" key="1">
    <source>
        <dbReference type="ARBA" id="ARBA00008161"/>
    </source>
</evidence>
<feature type="compositionally biased region" description="Basic and acidic residues" evidence="7">
    <location>
        <begin position="212"/>
        <end position="229"/>
    </location>
</feature>
<dbReference type="FunFam" id="1.10.10.60:FF:000063">
    <property type="entry name" value="SIX homeobox 2"/>
    <property type="match status" value="1"/>
</dbReference>
<dbReference type="GO" id="GO:0005667">
    <property type="term" value="C:transcription regulator complex"/>
    <property type="evidence" value="ECO:0007669"/>
    <property type="project" value="TreeGrafter"/>
</dbReference>
<feature type="non-terminal residue" evidence="9">
    <location>
        <position position="352"/>
    </location>
</feature>
<keyword evidence="5 6" id="KW-0539">Nucleus</keyword>
<name>G4XIJ2_CRASO</name>
<dbReference type="InterPro" id="IPR009057">
    <property type="entry name" value="Homeodomain-like_sf"/>
</dbReference>
<dbReference type="InterPro" id="IPR001356">
    <property type="entry name" value="HD"/>
</dbReference>
<dbReference type="EMBL" id="JF819719">
    <property type="protein sequence ID" value="AEP43997.1"/>
    <property type="molecule type" value="mRNA"/>
</dbReference>
<dbReference type="Pfam" id="PF16878">
    <property type="entry name" value="SIX1_SD"/>
    <property type="match status" value="1"/>
</dbReference>
<dbReference type="GO" id="GO:0000978">
    <property type="term" value="F:RNA polymerase II cis-regulatory region sequence-specific DNA binding"/>
    <property type="evidence" value="ECO:0007669"/>
    <property type="project" value="TreeGrafter"/>
</dbReference>
<dbReference type="PANTHER" id="PTHR10390:SF61">
    <property type="entry name" value="HOMEOBOX PROTEIN SIX2"/>
    <property type="match status" value="1"/>
</dbReference>
<accession>G4XIJ2</accession>
<evidence type="ECO:0000259" key="8">
    <source>
        <dbReference type="PROSITE" id="PS50071"/>
    </source>
</evidence>
<dbReference type="Pfam" id="PF05920">
    <property type="entry name" value="Homeobox_KN"/>
    <property type="match status" value="1"/>
</dbReference>
<dbReference type="PROSITE" id="PS50071">
    <property type="entry name" value="HOMEOBOX_2"/>
    <property type="match status" value="1"/>
</dbReference>
<evidence type="ECO:0000256" key="5">
    <source>
        <dbReference type="ARBA" id="ARBA00023242"/>
    </source>
</evidence>
<protein>
    <submittedName>
        <fullName evidence="9">Sine oculis-like transcription factor Six1/2A</fullName>
    </submittedName>
</protein>
<reference evidence="9" key="1">
    <citation type="submission" date="2011-04" db="EMBL/GenBank/DDBJ databases">
        <title>Regulatory role of Pou and Six homeodomain transcription factors in sensory and nerve functions in hydrozoan jellyfish Craspedacusta sowerbyi.</title>
        <authorList>
            <person name="Hroudova M."/>
            <person name="Vojta P."/>
            <person name="Strnad H."/>
            <person name="Krejcik Z."/>
            <person name="Ridl J."/>
            <person name="Paces J."/>
            <person name="Vlcek C."/>
            <person name="Paces V."/>
        </authorList>
    </citation>
    <scope>NUCLEOTIDE SEQUENCE</scope>
</reference>
<keyword evidence="4 6" id="KW-0371">Homeobox</keyword>
<comment type="similarity">
    <text evidence="1">Belongs to the SIX/Sine oculis homeobox family.</text>
</comment>
<feature type="region of interest" description="Disordered" evidence="7">
    <location>
        <begin position="208"/>
        <end position="309"/>
    </location>
</feature>
<organism evidence="9">
    <name type="scientific">Craspedacusta sowerbii</name>
    <name type="common">Freshwater jellyfish</name>
    <dbReference type="NCBI Taxonomy" id="128124"/>
    <lineage>
        <taxon>Eukaryota</taxon>
        <taxon>Metazoa</taxon>
        <taxon>Cnidaria</taxon>
        <taxon>Hydrozoa</taxon>
        <taxon>Trachylinae</taxon>
        <taxon>Limnomedusae</taxon>
        <taxon>Olindiidae</taxon>
        <taxon>Craspedacusta</taxon>
    </lineage>
</organism>
<dbReference type="PROSITE" id="PS00027">
    <property type="entry name" value="HOMEOBOX_1"/>
    <property type="match status" value="1"/>
</dbReference>
<dbReference type="SUPFAM" id="SSF46689">
    <property type="entry name" value="Homeodomain-like"/>
    <property type="match status" value="1"/>
</dbReference>
<dbReference type="CDD" id="cd00086">
    <property type="entry name" value="homeodomain"/>
    <property type="match status" value="1"/>
</dbReference>
<dbReference type="Gene3D" id="1.10.10.60">
    <property type="entry name" value="Homeodomain-like"/>
    <property type="match status" value="1"/>
</dbReference>
<feature type="compositionally biased region" description="Polar residues" evidence="7">
    <location>
        <begin position="282"/>
        <end position="302"/>
    </location>
</feature>
<keyword evidence="2" id="KW-0217">Developmental protein</keyword>
<evidence type="ECO:0000256" key="6">
    <source>
        <dbReference type="PROSITE-ProRule" id="PRU00108"/>
    </source>
</evidence>
<sequence>MKLSDKLNPYFSQNIQRMESHLMGGFVDCSATITGQPSVVNFTPEQVACVCEVLEQSGNIDRLARFLWSLPSYDDIYMNESVVKAKAVVAFHQGSMQELYSLIENNHFSPSSHSKMQMLWLRAHYMEAEKIRGRPLGAVGKYRVRRKYPLPRTIWDGEETSYCFKEKSRAVLRDWYTSNPYPSPREKKELSDSTGLSITQVSNWFKNRRQRDRAAEMKERDGESTEDKFSSQSRWESSLEHHGVAKACKTAPGSPPAQISHQSTDEEDSEADVDTLHHDSIKSNSSTENGSTEYSHSVTNQRMKQESPASPLYPIYQSLASERGSVKKEESASPERITAICMPMASAYDVLS</sequence>
<evidence type="ECO:0000313" key="9">
    <source>
        <dbReference type="EMBL" id="AEP43997.1"/>
    </source>
</evidence>
<evidence type="ECO:0000256" key="4">
    <source>
        <dbReference type="ARBA" id="ARBA00023155"/>
    </source>
</evidence>
<gene>
    <name evidence="9" type="primary">Six1/2A</name>
</gene>
<comment type="subcellular location">
    <subcellularLocation>
        <location evidence="6">Nucleus</location>
    </subcellularLocation>
</comment>
<dbReference type="InterPro" id="IPR031701">
    <property type="entry name" value="SIX1_SD"/>
</dbReference>
<evidence type="ECO:0000256" key="7">
    <source>
        <dbReference type="SAM" id="MobiDB-lite"/>
    </source>
</evidence>
<dbReference type="InterPro" id="IPR017970">
    <property type="entry name" value="Homeobox_CS"/>
</dbReference>
<proteinExistence type="evidence at transcript level"/>
<dbReference type="SMART" id="SM00389">
    <property type="entry name" value="HOX"/>
    <property type="match status" value="1"/>
</dbReference>